<dbReference type="GO" id="GO:0046872">
    <property type="term" value="F:metal ion binding"/>
    <property type="evidence" value="ECO:0007669"/>
    <property type="project" value="UniProtKB-KW"/>
</dbReference>
<dbReference type="GO" id="GO:0006099">
    <property type="term" value="P:tricarboxylic acid cycle"/>
    <property type="evidence" value="ECO:0007669"/>
    <property type="project" value="InterPro"/>
</dbReference>
<dbReference type="EMBL" id="DXGI01000320">
    <property type="protein sequence ID" value="HIW79167.1"/>
    <property type="molecule type" value="Genomic_DNA"/>
</dbReference>
<evidence type="ECO:0000256" key="6">
    <source>
        <dbReference type="ARBA" id="ARBA00022842"/>
    </source>
</evidence>
<evidence type="ECO:0000259" key="8">
    <source>
        <dbReference type="PROSITE" id="PS50975"/>
    </source>
</evidence>
<name>A0A9D1U971_9BACT</name>
<dbReference type="Pfam" id="PF08442">
    <property type="entry name" value="ATP-grasp_2"/>
    <property type="match status" value="1"/>
</dbReference>
<comment type="cofactor">
    <cofactor evidence="1">
        <name>Mg(2+)</name>
        <dbReference type="ChEBI" id="CHEBI:18420"/>
    </cofactor>
</comment>
<dbReference type="GO" id="GO:0006104">
    <property type="term" value="P:succinyl-CoA metabolic process"/>
    <property type="evidence" value="ECO:0007669"/>
    <property type="project" value="TreeGrafter"/>
</dbReference>
<keyword evidence="6" id="KW-0460">Magnesium</keyword>
<reference evidence="9" key="2">
    <citation type="submission" date="2021-04" db="EMBL/GenBank/DDBJ databases">
        <authorList>
            <person name="Gilroy R."/>
        </authorList>
    </citation>
    <scope>NUCLEOTIDE SEQUENCE</scope>
    <source>
        <strain evidence="9">ChiSxjej5B17-1746</strain>
    </source>
</reference>
<dbReference type="Gene3D" id="3.40.50.261">
    <property type="entry name" value="Succinyl-CoA synthetase domains"/>
    <property type="match status" value="1"/>
</dbReference>
<evidence type="ECO:0000256" key="3">
    <source>
        <dbReference type="ARBA" id="ARBA00022598"/>
    </source>
</evidence>
<dbReference type="InterPro" id="IPR005811">
    <property type="entry name" value="SUCC_ACL_C"/>
</dbReference>
<keyword evidence="7" id="KW-0067">ATP-binding</keyword>
<dbReference type="InterPro" id="IPR013815">
    <property type="entry name" value="ATP_grasp_subdomain_1"/>
</dbReference>
<keyword evidence="5 7" id="KW-0547">Nucleotide-binding</keyword>
<dbReference type="Gene3D" id="3.30.1490.20">
    <property type="entry name" value="ATP-grasp fold, A domain"/>
    <property type="match status" value="1"/>
</dbReference>
<dbReference type="Gene3D" id="3.30.470.20">
    <property type="entry name" value="ATP-grasp fold, B domain"/>
    <property type="match status" value="1"/>
</dbReference>
<dbReference type="SUPFAM" id="SSF52210">
    <property type="entry name" value="Succinyl-CoA synthetase domains"/>
    <property type="match status" value="1"/>
</dbReference>
<evidence type="ECO:0000256" key="2">
    <source>
        <dbReference type="ARBA" id="ARBA00009182"/>
    </source>
</evidence>
<evidence type="ECO:0000313" key="10">
    <source>
        <dbReference type="Proteomes" id="UP000824264"/>
    </source>
</evidence>
<dbReference type="Proteomes" id="UP000824264">
    <property type="component" value="Unassembled WGS sequence"/>
</dbReference>
<feature type="domain" description="ATP-grasp" evidence="8">
    <location>
        <begin position="9"/>
        <end position="249"/>
    </location>
</feature>
<accession>A0A9D1U971</accession>
<dbReference type="AlphaFoldDB" id="A0A9D1U971"/>
<comment type="similarity">
    <text evidence="2">Belongs to the succinate/malate CoA ligase beta subunit family.</text>
</comment>
<dbReference type="InterPro" id="IPR005809">
    <property type="entry name" value="Succ_CoA_ligase-like_bsu"/>
</dbReference>
<evidence type="ECO:0000313" key="9">
    <source>
        <dbReference type="EMBL" id="HIW79167.1"/>
    </source>
</evidence>
<evidence type="ECO:0000256" key="1">
    <source>
        <dbReference type="ARBA" id="ARBA00001946"/>
    </source>
</evidence>
<gene>
    <name evidence="9" type="ORF">H9874_08495</name>
</gene>
<protein>
    <submittedName>
        <fullName evidence="9">Acetate--CoA ligase family protein</fullName>
    </submittedName>
</protein>
<organism evidence="9 10">
    <name type="scientific">Candidatus Bilophila faecipullorum</name>
    <dbReference type="NCBI Taxonomy" id="2838482"/>
    <lineage>
        <taxon>Bacteria</taxon>
        <taxon>Pseudomonadati</taxon>
        <taxon>Thermodesulfobacteriota</taxon>
        <taxon>Desulfovibrionia</taxon>
        <taxon>Desulfovibrionales</taxon>
        <taxon>Desulfovibrionaceae</taxon>
        <taxon>Bilophila</taxon>
    </lineage>
</organism>
<dbReference type="PANTHER" id="PTHR11815">
    <property type="entry name" value="SUCCINYL-COA SYNTHETASE BETA CHAIN"/>
    <property type="match status" value="1"/>
</dbReference>
<keyword evidence="4" id="KW-0479">Metal-binding</keyword>
<dbReference type="SUPFAM" id="SSF56059">
    <property type="entry name" value="Glutathione synthetase ATP-binding domain-like"/>
    <property type="match status" value="1"/>
</dbReference>
<reference evidence="9" key="1">
    <citation type="journal article" date="2021" name="PeerJ">
        <title>Extensive microbial diversity within the chicken gut microbiome revealed by metagenomics and culture.</title>
        <authorList>
            <person name="Gilroy R."/>
            <person name="Ravi A."/>
            <person name="Getino M."/>
            <person name="Pursley I."/>
            <person name="Horton D.L."/>
            <person name="Alikhan N.F."/>
            <person name="Baker D."/>
            <person name="Gharbi K."/>
            <person name="Hall N."/>
            <person name="Watson M."/>
            <person name="Adriaenssens E.M."/>
            <person name="Foster-Nyarko E."/>
            <person name="Jarju S."/>
            <person name="Secka A."/>
            <person name="Antonio M."/>
            <person name="Oren A."/>
            <person name="Chaudhuri R.R."/>
            <person name="La Ragione R."/>
            <person name="Hildebrand F."/>
            <person name="Pallen M.J."/>
        </authorList>
    </citation>
    <scope>NUCLEOTIDE SEQUENCE</scope>
    <source>
        <strain evidence="9">ChiSxjej5B17-1746</strain>
    </source>
</reference>
<dbReference type="PANTHER" id="PTHR11815:SF10">
    <property type="entry name" value="SUCCINATE--COA LIGASE [GDP-FORMING] SUBUNIT BETA, MITOCHONDRIAL"/>
    <property type="match status" value="1"/>
</dbReference>
<dbReference type="PROSITE" id="PS01217">
    <property type="entry name" value="SUCCINYL_COA_LIG_3"/>
    <property type="match status" value="1"/>
</dbReference>
<dbReference type="Pfam" id="PF00549">
    <property type="entry name" value="Ligase_CoA"/>
    <property type="match status" value="1"/>
</dbReference>
<dbReference type="GO" id="GO:0004775">
    <property type="term" value="F:succinate-CoA ligase (ADP-forming) activity"/>
    <property type="evidence" value="ECO:0007669"/>
    <property type="project" value="TreeGrafter"/>
</dbReference>
<dbReference type="PIRSF" id="PIRSF001554">
    <property type="entry name" value="SucCS_beta"/>
    <property type="match status" value="1"/>
</dbReference>
<evidence type="ECO:0000256" key="7">
    <source>
        <dbReference type="PROSITE-ProRule" id="PRU00409"/>
    </source>
</evidence>
<dbReference type="InterPro" id="IPR011761">
    <property type="entry name" value="ATP-grasp"/>
</dbReference>
<dbReference type="GO" id="GO:0005524">
    <property type="term" value="F:ATP binding"/>
    <property type="evidence" value="ECO:0007669"/>
    <property type="project" value="UniProtKB-UniRule"/>
</dbReference>
<keyword evidence="3 9" id="KW-0436">Ligase</keyword>
<comment type="caution">
    <text evidence="9">The sequence shown here is derived from an EMBL/GenBank/DDBJ whole genome shotgun (WGS) entry which is preliminary data.</text>
</comment>
<evidence type="ECO:0000256" key="4">
    <source>
        <dbReference type="ARBA" id="ARBA00022723"/>
    </source>
</evidence>
<dbReference type="InterPro" id="IPR016102">
    <property type="entry name" value="Succinyl-CoA_synth-like"/>
</dbReference>
<sequence>MKLFEYQAKEAFRDKGIPTPRGVLARGMDEMDGALAEIGFPCVLKSQVLRGGRGKAGLIKVVKDAESARATAKALFESEHNVRMLLVEEAVDIEREIYLSVTVDPVESKAMLIGCAEGGVEIEKLAATEPDKIVTVRVDLAEGLGGYHVNNLIYGMGLSGDLGKQVGAVVRGLFKTFRAYDAQLAEINPLFITRDGKAIAGDGKLIIDDNSVWRQPHYPLTNDYFDSEVEYEAAQEGIPYLQFNGDIALMCAGAGLTTTVFDLINDEGGKPATYVEFGGANYTKAVRTMELCLKTPSKVILVVTFGTIARADVMAQGLVEAIKVHQPKQPIVTCIRGTNEEEAFAILRDAGLEPLTNTEEAVRRAVDIAAGRVS</sequence>
<evidence type="ECO:0000256" key="5">
    <source>
        <dbReference type="ARBA" id="ARBA00022741"/>
    </source>
</evidence>
<dbReference type="GO" id="GO:0042709">
    <property type="term" value="C:succinate-CoA ligase complex"/>
    <property type="evidence" value="ECO:0007669"/>
    <property type="project" value="TreeGrafter"/>
</dbReference>
<dbReference type="FunFam" id="3.30.470.20:FF:000002">
    <property type="entry name" value="Succinate--CoA ligase [ADP-forming] subunit beta"/>
    <property type="match status" value="1"/>
</dbReference>
<dbReference type="PROSITE" id="PS50975">
    <property type="entry name" value="ATP_GRASP"/>
    <property type="match status" value="1"/>
</dbReference>
<proteinExistence type="inferred from homology"/>
<dbReference type="InterPro" id="IPR017866">
    <property type="entry name" value="Succ-CoA_synthase_bsu_CS"/>
</dbReference>
<dbReference type="InterPro" id="IPR013650">
    <property type="entry name" value="ATP-grasp_succ-CoA_synth-type"/>
</dbReference>